<organism evidence="2 3">
    <name type="scientific">Aeromonas allosaccharophila</name>
    <dbReference type="NCBI Taxonomy" id="656"/>
    <lineage>
        <taxon>Bacteria</taxon>
        <taxon>Pseudomonadati</taxon>
        <taxon>Pseudomonadota</taxon>
        <taxon>Gammaproteobacteria</taxon>
        <taxon>Aeromonadales</taxon>
        <taxon>Aeromonadaceae</taxon>
        <taxon>Aeromonas</taxon>
    </lineage>
</organism>
<protein>
    <submittedName>
        <fullName evidence="2">Inovirus Gp2 family protein</fullName>
    </submittedName>
</protein>
<dbReference type="RefSeq" id="WP_317103655.1">
    <property type="nucleotide sequence ID" value="NZ_CP136584.1"/>
</dbReference>
<accession>A0ABZ0FE00</accession>
<dbReference type="EMBL" id="CP136584">
    <property type="protein sequence ID" value="WOE67593.1"/>
    <property type="molecule type" value="Genomic_DNA"/>
</dbReference>
<dbReference type="Proteomes" id="UP001302667">
    <property type="component" value="Chromosome"/>
</dbReference>
<evidence type="ECO:0000259" key="1">
    <source>
        <dbReference type="Pfam" id="PF11726"/>
    </source>
</evidence>
<dbReference type="Pfam" id="PF11726">
    <property type="entry name" value="YagK_YfjJ_C"/>
    <property type="match status" value="1"/>
</dbReference>
<keyword evidence="3" id="KW-1185">Reference proteome</keyword>
<proteinExistence type="predicted"/>
<feature type="domain" description="YagK/YfjJ C-terminal" evidence="1">
    <location>
        <begin position="42"/>
        <end position="221"/>
    </location>
</feature>
<sequence length="223" mass="25999">MNDVIALSGVELLALGREARQRYGYMDYEMISKLEEVTRNALNDYSSIFAVRVDLRFTEPEVGCPDSPVCFQNAEGQVMKRFIASLKSQLRAYDERRMREGIRVHPTKLRYVWVCEQNEAELPHYHLLIVLNKAAYWRLNNLHSSESLAGKIQKAWCSALGLDYPEYGVLVHFPENCEYVLRRDDAIKRSPVFRDFMLRVFYLAKMRTKIRGGGRRCIGYSWS</sequence>
<evidence type="ECO:0000313" key="3">
    <source>
        <dbReference type="Proteomes" id="UP001302667"/>
    </source>
</evidence>
<evidence type="ECO:0000313" key="2">
    <source>
        <dbReference type="EMBL" id="WOE67593.1"/>
    </source>
</evidence>
<gene>
    <name evidence="2" type="ORF">RY972_05870</name>
</gene>
<dbReference type="InterPro" id="IPR057271">
    <property type="entry name" value="YagK_YfjJ_C"/>
</dbReference>
<name>A0ABZ0FE00_9GAMM</name>
<reference evidence="2 3" key="1">
    <citation type="submission" date="2023-10" db="EMBL/GenBank/DDBJ databases">
        <title>Genome analysis of psychrotrophic aerobic bacterium Aeromonas allosaccharophila BIM B-1809 isolated from infected fish.</title>
        <authorList>
            <person name="Leanovich S.I."/>
            <person name="Sidarenka A.V."/>
            <person name="Akhremchuk A.E."/>
            <person name="Sikolenko M.A."/>
            <person name="Valentovich L.N."/>
        </authorList>
    </citation>
    <scope>NUCLEOTIDE SEQUENCE [LARGE SCALE GENOMIC DNA]</scope>
    <source>
        <strain evidence="2 3">BIM B-1809</strain>
    </source>
</reference>